<dbReference type="EMBL" id="JABFAF010000009">
    <property type="protein sequence ID" value="MBA0866355.1"/>
    <property type="molecule type" value="Genomic_DNA"/>
</dbReference>
<proteinExistence type="predicted"/>
<reference evidence="1 2" key="1">
    <citation type="journal article" date="2019" name="Genome Biol. Evol.">
        <title>Insights into the evolution of the New World diploid cottons (Gossypium, subgenus Houzingenia) based on genome sequencing.</title>
        <authorList>
            <person name="Grover C.E."/>
            <person name="Arick M.A. 2nd"/>
            <person name="Thrash A."/>
            <person name="Conover J.L."/>
            <person name="Sanders W.S."/>
            <person name="Peterson D.G."/>
            <person name="Frelichowski J.E."/>
            <person name="Scheffler J.A."/>
            <person name="Scheffler B.E."/>
            <person name="Wendel J.F."/>
        </authorList>
    </citation>
    <scope>NUCLEOTIDE SEQUENCE [LARGE SCALE GENOMIC DNA]</scope>
    <source>
        <strain evidence="1">1</strain>
        <tissue evidence="1">Leaf</tissue>
    </source>
</reference>
<organism evidence="1 2">
    <name type="scientific">Gossypium schwendimanii</name>
    <name type="common">Cotton</name>
    <dbReference type="NCBI Taxonomy" id="34291"/>
    <lineage>
        <taxon>Eukaryota</taxon>
        <taxon>Viridiplantae</taxon>
        <taxon>Streptophyta</taxon>
        <taxon>Embryophyta</taxon>
        <taxon>Tracheophyta</taxon>
        <taxon>Spermatophyta</taxon>
        <taxon>Magnoliopsida</taxon>
        <taxon>eudicotyledons</taxon>
        <taxon>Gunneridae</taxon>
        <taxon>Pentapetalae</taxon>
        <taxon>rosids</taxon>
        <taxon>malvids</taxon>
        <taxon>Malvales</taxon>
        <taxon>Malvaceae</taxon>
        <taxon>Malvoideae</taxon>
        <taxon>Gossypium</taxon>
    </lineage>
</organism>
<dbReference type="Proteomes" id="UP000593576">
    <property type="component" value="Unassembled WGS sequence"/>
</dbReference>
<name>A0A7J9M5G3_GOSSC</name>
<keyword evidence="2" id="KW-1185">Reference proteome</keyword>
<sequence>MWPSGYGPRQRSNRRVIVLQRGRCQSCGILLVLV</sequence>
<protein>
    <submittedName>
        <fullName evidence="1">Uncharacterized protein</fullName>
    </submittedName>
</protein>
<comment type="caution">
    <text evidence="1">The sequence shown here is derived from an EMBL/GenBank/DDBJ whole genome shotgun (WGS) entry which is preliminary data.</text>
</comment>
<evidence type="ECO:0000313" key="2">
    <source>
        <dbReference type="Proteomes" id="UP000593576"/>
    </source>
</evidence>
<accession>A0A7J9M5G3</accession>
<evidence type="ECO:0000313" key="1">
    <source>
        <dbReference type="EMBL" id="MBA0866355.1"/>
    </source>
</evidence>
<dbReference type="AlphaFoldDB" id="A0A7J9M5G3"/>
<gene>
    <name evidence="1" type="ORF">Goshw_020247</name>
</gene>